<keyword evidence="2" id="KW-0808">Transferase</keyword>
<name>A0A7U8C4M5_NEPCE</name>
<dbReference type="SUPFAM" id="SSF52467">
    <property type="entry name" value="DHS-like NAD/FAD-binding domain"/>
    <property type="match status" value="1"/>
</dbReference>
<feature type="binding site" evidence="4">
    <location>
        <position position="181"/>
    </location>
    <ligand>
        <name>Zn(2+)</name>
        <dbReference type="ChEBI" id="CHEBI:29105"/>
    </ligand>
</feature>
<dbReference type="InterPro" id="IPR026591">
    <property type="entry name" value="Sirtuin_cat_small_dom_sf"/>
</dbReference>
<keyword evidence="6" id="KW-0378">Hydrolase</keyword>
<dbReference type="AlphaFoldDB" id="A0A7U8C4M5"/>
<dbReference type="GO" id="GO:0070403">
    <property type="term" value="F:NAD+ binding"/>
    <property type="evidence" value="ECO:0007669"/>
    <property type="project" value="InterPro"/>
</dbReference>
<feature type="active site" description="Proton acceptor" evidence="4">
    <location>
        <position position="119"/>
    </location>
</feature>
<keyword evidence="4" id="KW-0479">Metal-binding</keyword>
<dbReference type="NCBIfam" id="NF003738">
    <property type="entry name" value="PRK05333.1"/>
    <property type="match status" value="1"/>
</dbReference>
<gene>
    <name evidence="6" type="ORF">MED92_18088</name>
</gene>
<dbReference type="Pfam" id="PF02146">
    <property type="entry name" value="SIR2"/>
    <property type="match status" value="1"/>
</dbReference>
<evidence type="ECO:0000256" key="3">
    <source>
        <dbReference type="ARBA" id="ARBA00023027"/>
    </source>
</evidence>
<dbReference type="EC" id="2.3.1.286" evidence="1"/>
<dbReference type="Proteomes" id="UP000002171">
    <property type="component" value="Unassembled WGS sequence"/>
</dbReference>
<feature type="binding site" evidence="4">
    <location>
        <position position="127"/>
    </location>
    <ligand>
        <name>Zn(2+)</name>
        <dbReference type="ChEBI" id="CHEBI:29105"/>
    </ligand>
</feature>
<dbReference type="GO" id="GO:0034979">
    <property type="term" value="F:NAD-dependent protein lysine deacetylase activity"/>
    <property type="evidence" value="ECO:0007669"/>
    <property type="project" value="UniProtKB-EC"/>
</dbReference>
<keyword evidence="4" id="KW-0862">Zinc</keyword>
<dbReference type="InterPro" id="IPR029035">
    <property type="entry name" value="DHS-like_NAD/FAD-binding_dom"/>
</dbReference>
<evidence type="ECO:0000256" key="4">
    <source>
        <dbReference type="PROSITE-ProRule" id="PRU00236"/>
    </source>
</evidence>
<dbReference type="EMBL" id="AAOW01000008">
    <property type="protein sequence ID" value="EAR61442.1"/>
    <property type="molecule type" value="Genomic_DNA"/>
</dbReference>
<evidence type="ECO:0000256" key="1">
    <source>
        <dbReference type="ARBA" id="ARBA00012928"/>
    </source>
</evidence>
<dbReference type="InterPro" id="IPR050134">
    <property type="entry name" value="NAD-dep_sirtuin_deacylases"/>
</dbReference>
<evidence type="ECO:0000256" key="2">
    <source>
        <dbReference type="ARBA" id="ARBA00022679"/>
    </source>
</evidence>
<evidence type="ECO:0000313" key="7">
    <source>
        <dbReference type="Proteomes" id="UP000002171"/>
    </source>
</evidence>
<dbReference type="Gene3D" id="3.40.50.1220">
    <property type="entry name" value="TPP-binding domain"/>
    <property type="match status" value="1"/>
</dbReference>
<organism evidence="6 7">
    <name type="scientific">Neptuniibacter caesariensis</name>
    <dbReference type="NCBI Taxonomy" id="207954"/>
    <lineage>
        <taxon>Bacteria</taxon>
        <taxon>Pseudomonadati</taxon>
        <taxon>Pseudomonadota</taxon>
        <taxon>Gammaproteobacteria</taxon>
        <taxon>Oceanospirillales</taxon>
        <taxon>Oceanospirillaceae</taxon>
        <taxon>Neptuniibacter</taxon>
    </lineage>
</organism>
<evidence type="ECO:0000313" key="6">
    <source>
        <dbReference type="EMBL" id="EAR61442.1"/>
    </source>
</evidence>
<dbReference type="RefSeq" id="WP_007021266.1">
    <property type="nucleotide sequence ID" value="NZ_CH724125.1"/>
</dbReference>
<dbReference type="GO" id="GO:0046872">
    <property type="term" value="F:metal ion binding"/>
    <property type="evidence" value="ECO:0007669"/>
    <property type="project" value="UniProtKB-KW"/>
</dbReference>
<feature type="binding site" evidence="4">
    <location>
        <position position="178"/>
    </location>
    <ligand>
        <name>Zn(2+)</name>
        <dbReference type="ChEBI" id="CHEBI:29105"/>
    </ligand>
</feature>
<accession>A0A7U8C4M5</accession>
<reference evidence="6 7" key="1">
    <citation type="submission" date="2006-02" db="EMBL/GenBank/DDBJ databases">
        <authorList>
            <person name="Pinhassi J."/>
            <person name="Pedros-Alio C."/>
            <person name="Ferriera S."/>
            <person name="Johnson J."/>
            <person name="Kravitz S."/>
            <person name="Halpern A."/>
            <person name="Remington K."/>
            <person name="Beeson K."/>
            <person name="Tran B."/>
            <person name="Rogers Y.-H."/>
            <person name="Friedman R."/>
            <person name="Venter J.C."/>
        </authorList>
    </citation>
    <scope>NUCLEOTIDE SEQUENCE [LARGE SCALE GENOMIC DNA]</scope>
    <source>
        <strain evidence="6 7">MED92</strain>
    </source>
</reference>
<feature type="binding site" evidence="4">
    <location>
        <position position="130"/>
    </location>
    <ligand>
        <name>Zn(2+)</name>
        <dbReference type="ChEBI" id="CHEBI:29105"/>
    </ligand>
</feature>
<keyword evidence="3" id="KW-0520">NAD</keyword>
<dbReference type="PROSITE" id="PS50305">
    <property type="entry name" value="SIRTUIN"/>
    <property type="match status" value="1"/>
</dbReference>
<feature type="domain" description="Deacetylase sirtuin-type" evidence="5">
    <location>
        <begin position="1"/>
        <end position="269"/>
    </location>
</feature>
<proteinExistence type="predicted"/>
<dbReference type="GO" id="GO:0016787">
    <property type="term" value="F:hydrolase activity"/>
    <property type="evidence" value="ECO:0007669"/>
    <property type="project" value="UniProtKB-KW"/>
</dbReference>
<dbReference type="InterPro" id="IPR003000">
    <property type="entry name" value="Sirtuin"/>
</dbReference>
<sequence length="277" mass="30834">MIKHAEQLAEFIHSHPKLVVLTGAGVSTDSGIPAYRDQKGNWQHSAPVQHKEYMESHYARQRYWARSLIGWPLMRDAKPSTAHYALSKLEQMGYIQLLITQNVDRLHQHSGSEKVLDLHGRSDKVRCMSCAAYYDRKDIHNQTAEANPQFEIVAAGARPDGDADLESEAFADFTVLDCEACGGILKPDVVYFGDNVPKESVFNALDVLQEADALLTVGTSLMVYSGYRFCKKAKEWNKPICALNLGVTRADELLSLKLDAPIAETLGGAVEMLQNQR</sequence>
<keyword evidence="7" id="KW-1185">Reference proteome</keyword>
<dbReference type="InterPro" id="IPR026590">
    <property type="entry name" value="Ssirtuin_cat_dom"/>
</dbReference>
<dbReference type="OrthoDB" id="9800582at2"/>
<protein>
    <recommendedName>
        <fullName evidence="1">protein acetyllysine N-acetyltransferase</fullName>
        <ecNumber evidence="1">2.3.1.286</ecNumber>
    </recommendedName>
</protein>
<evidence type="ECO:0000259" key="5">
    <source>
        <dbReference type="PROSITE" id="PS50305"/>
    </source>
</evidence>
<dbReference type="PANTHER" id="PTHR11085">
    <property type="entry name" value="NAD-DEPENDENT PROTEIN DEACYLASE SIRTUIN-5, MITOCHONDRIAL-RELATED"/>
    <property type="match status" value="1"/>
</dbReference>
<comment type="caution">
    <text evidence="6">The sequence shown here is derived from an EMBL/GenBank/DDBJ whole genome shotgun (WGS) entry which is preliminary data.</text>
</comment>
<dbReference type="Gene3D" id="3.30.1600.10">
    <property type="entry name" value="SIR2/SIRT2 'Small Domain"/>
    <property type="match status" value="1"/>
</dbReference>
<dbReference type="PANTHER" id="PTHR11085:SF10">
    <property type="entry name" value="NAD-DEPENDENT PROTEIN DEACYLASE SIRTUIN-5, MITOCHONDRIAL-RELATED"/>
    <property type="match status" value="1"/>
</dbReference>